<dbReference type="PANTHER" id="PTHR30616:SF2">
    <property type="entry name" value="PURINE NUCLEOSIDE PHOSPHORYLASE LACC1"/>
    <property type="match status" value="1"/>
</dbReference>
<evidence type="ECO:0000256" key="2">
    <source>
        <dbReference type="ARBA" id="ARBA00003215"/>
    </source>
</evidence>
<keyword evidence="13" id="KW-1185">Reference proteome</keyword>
<comment type="catalytic activity">
    <reaction evidence="1">
        <text>inosine + phosphate = alpha-D-ribose 1-phosphate + hypoxanthine</text>
        <dbReference type="Rhea" id="RHEA:27646"/>
        <dbReference type="ChEBI" id="CHEBI:17368"/>
        <dbReference type="ChEBI" id="CHEBI:17596"/>
        <dbReference type="ChEBI" id="CHEBI:43474"/>
        <dbReference type="ChEBI" id="CHEBI:57720"/>
        <dbReference type="EC" id="2.4.2.1"/>
    </reaction>
    <physiologicalReaction direction="left-to-right" evidence="1">
        <dbReference type="Rhea" id="RHEA:27647"/>
    </physiologicalReaction>
</comment>
<comment type="catalytic activity">
    <reaction evidence="9">
        <text>adenosine + phosphate = alpha-D-ribose 1-phosphate + adenine</text>
        <dbReference type="Rhea" id="RHEA:27642"/>
        <dbReference type="ChEBI" id="CHEBI:16335"/>
        <dbReference type="ChEBI" id="CHEBI:16708"/>
        <dbReference type="ChEBI" id="CHEBI:43474"/>
        <dbReference type="ChEBI" id="CHEBI:57720"/>
        <dbReference type="EC" id="2.4.2.1"/>
    </reaction>
    <physiologicalReaction direction="left-to-right" evidence="9">
        <dbReference type="Rhea" id="RHEA:27643"/>
    </physiologicalReaction>
</comment>
<dbReference type="GO" id="GO:0005507">
    <property type="term" value="F:copper ion binding"/>
    <property type="evidence" value="ECO:0007669"/>
    <property type="project" value="TreeGrafter"/>
</dbReference>
<dbReference type="SUPFAM" id="SSF64438">
    <property type="entry name" value="CNF1/YfiH-like putative cysteine hydrolases"/>
    <property type="match status" value="1"/>
</dbReference>
<evidence type="ECO:0000256" key="1">
    <source>
        <dbReference type="ARBA" id="ARBA00000553"/>
    </source>
</evidence>
<dbReference type="CDD" id="cd16833">
    <property type="entry name" value="YfiH"/>
    <property type="match status" value="1"/>
</dbReference>
<dbReference type="InterPro" id="IPR003730">
    <property type="entry name" value="Cu_polyphenol_OxRdtase"/>
</dbReference>
<evidence type="ECO:0000256" key="8">
    <source>
        <dbReference type="ARBA" id="ARBA00047989"/>
    </source>
</evidence>
<dbReference type="Proteomes" id="UP000295711">
    <property type="component" value="Unassembled WGS sequence"/>
</dbReference>
<dbReference type="GO" id="GO:0016787">
    <property type="term" value="F:hydrolase activity"/>
    <property type="evidence" value="ECO:0007669"/>
    <property type="project" value="UniProtKB-KW"/>
</dbReference>
<proteinExistence type="inferred from homology"/>
<evidence type="ECO:0000256" key="3">
    <source>
        <dbReference type="ARBA" id="ARBA00007353"/>
    </source>
</evidence>
<dbReference type="NCBIfam" id="TIGR00726">
    <property type="entry name" value="peptidoglycan editing factor PgeF"/>
    <property type="match status" value="1"/>
</dbReference>
<dbReference type="GO" id="GO:0017061">
    <property type="term" value="F:S-methyl-5-thioadenosine phosphorylase activity"/>
    <property type="evidence" value="ECO:0007669"/>
    <property type="project" value="UniProtKB-EC"/>
</dbReference>
<protein>
    <recommendedName>
        <fullName evidence="11">Purine nucleoside phosphorylase</fullName>
    </recommendedName>
</protein>
<sequence length="275" mass="30805">MILENKSEYVDWNAKVPVIRYASLDETGCVEHGFSTRLGGVSEGIYRSMNLSYTRGDDKNHVDENFRRFCSAVHMDWKRVVGTDQTHTSNVRVVTEKDAGHGIIRSKTYHDVDGQITNVPGLPLITYHADCVPLFFVDPVKKAIGLTHSGWRGTVGRIGRNTVEAMGENYGSRPEDIIGVIGPSICQSCYEVSQDVAERFEKDFHVTDALVYAKKNGKYQLNLWEANRQIMLDAGMLPEHITVTGWCTGCHPDLLWSHRKTGNNRGSLAAFLCLK</sequence>
<dbReference type="Gene3D" id="3.60.140.10">
    <property type="entry name" value="CNF1/YfiH-like putative cysteine hydrolases"/>
    <property type="match status" value="1"/>
</dbReference>
<accession>A0A4R2LCT5</accession>
<dbReference type="InterPro" id="IPR011324">
    <property type="entry name" value="Cytotoxic_necrot_fac-like_cat"/>
</dbReference>
<keyword evidence="6" id="KW-0378">Hydrolase</keyword>
<evidence type="ECO:0000256" key="9">
    <source>
        <dbReference type="ARBA" id="ARBA00048968"/>
    </source>
</evidence>
<dbReference type="Pfam" id="PF02578">
    <property type="entry name" value="Cu-oxidase_4"/>
    <property type="match status" value="1"/>
</dbReference>
<evidence type="ECO:0000256" key="4">
    <source>
        <dbReference type="ARBA" id="ARBA00022679"/>
    </source>
</evidence>
<keyword evidence="4" id="KW-0808">Transferase</keyword>
<evidence type="ECO:0000256" key="6">
    <source>
        <dbReference type="ARBA" id="ARBA00022801"/>
    </source>
</evidence>
<dbReference type="InterPro" id="IPR038371">
    <property type="entry name" value="Cu_polyphenol_OxRdtase_sf"/>
</dbReference>
<comment type="function">
    <text evidence="2">Purine nucleoside enzyme that catalyzes the phosphorolysis of adenosine and inosine nucleosides, yielding D-ribose 1-phosphate and the respective free bases, adenine and hypoxanthine. Also catalyzes the phosphorolysis of S-methyl-5'-thioadenosine into adenine and S-methyl-5-thio-alpha-D-ribose 1-phosphate. Also has adenosine deaminase activity.</text>
</comment>
<evidence type="ECO:0000256" key="10">
    <source>
        <dbReference type="ARBA" id="ARBA00049893"/>
    </source>
</evidence>
<comment type="catalytic activity">
    <reaction evidence="8">
        <text>adenosine + H2O + H(+) = inosine + NH4(+)</text>
        <dbReference type="Rhea" id="RHEA:24408"/>
        <dbReference type="ChEBI" id="CHEBI:15377"/>
        <dbReference type="ChEBI" id="CHEBI:15378"/>
        <dbReference type="ChEBI" id="CHEBI:16335"/>
        <dbReference type="ChEBI" id="CHEBI:17596"/>
        <dbReference type="ChEBI" id="CHEBI:28938"/>
        <dbReference type="EC" id="3.5.4.4"/>
    </reaction>
    <physiologicalReaction direction="left-to-right" evidence="8">
        <dbReference type="Rhea" id="RHEA:24409"/>
    </physiologicalReaction>
</comment>
<reference evidence="12 13" key="1">
    <citation type="submission" date="2019-03" db="EMBL/GenBank/DDBJ databases">
        <title>Genomic Encyclopedia of Type Strains, Phase IV (KMG-IV): sequencing the most valuable type-strain genomes for metagenomic binning, comparative biology and taxonomic classification.</title>
        <authorList>
            <person name="Goeker M."/>
        </authorList>
    </citation>
    <scope>NUCLEOTIDE SEQUENCE [LARGE SCALE GENOMIC DNA]</scope>
    <source>
        <strain evidence="12 13">DSM 28559</strain>
    </source>
</reference>
<name>A0A4R2LCT5_9FIRM</name>
<evidence type="ECO:0000256" key="7">
    <source>
        <dbReference type="ARBA" id="ARBA00022833"/>
    </source>
</evidence>
<dbReference type="PANTHER" id="PTHR30616">
    <property type="entry name" value="UNCHARACTERIZED PROTEIN YFIH"/>
    <property type="match status" value="1"/>
</dbReference>
<evidence type="ECO:0000256" key="11">
    <source>
        <dbReference type="RuleBase" id="RU361274"/>
    </source>
</evidence>
<evidence type="ECO:0000313" key="13">
    <source>
        <dbReference type="Proteomes" id="UP000295711"/>
    </source>
</evidence>
<keyword evidence="7" id="KW-0862">Zinc</keyword>
<dbReference type="OrthoDB" id="4279at2"/>
<organism evidence="12 13">
    <name type="scientific">Frisingicoccus caecimuris</name>
    <dbReference type="NCBI Taxonomy" id="1796636"/>
    <lineage>
        <taxon>Bacteria</taxon>
        <taxon>Bacillati</taxon>
        <taxon>Bacillota</taxon>
        <taxon>Clostridia</taxon>
        <taxon>Lachnospirales</taxon>
        <taxon>Lachnospiraceae</taxon>
        <taxon>Frisingicoccus</taxon>
    </lineage>
</organism>
<keyword evidence="5" id="KW-0479">Metal-binding</keyword>
<comment type="catalytic activity">
    <reaction evidence="10">
        <text>S-methyl-5'-thioadenosine + phosphate = 5-(methylsulfanyl)-alpha-D-ribose 1-phosphate + adenine</text>
        <dbReference type="Rhea" id="RHEA:11852"/>
        <dbReference type="ChEBI" id="CHEBI:16708"/>
        <dbReference type="ChEBI" id="CHEBI:17509"/>
        <dbReference type="ChEBI" id="CHEBI:43474"/>
        <dbReference type="ChEBI" id="CHEBI:58533"/>
        <dbReference type="EC" id="2.4.2.28"/>
    </reaction>
    <physiologicalReaction direction="left-to-right" evidence="10">
        <dbReference type="Rhea" id="RHEA:11853"/>
    </physiologicalReaction>
</comment>
<gene>
    <name evidence="12" type="ORF">EV212_10119</name>
</gene>
<comment type="caution">
    <text evidence="12">The sequence shown here is derived from an EMBL/GenBank/DDBJ whole genome shotgun (WGS) entry which is preliminary data.</text>
</comment>
<dbReference type="AlphaFoldDB" id="A0A4R2LCT5"/>
<evidence type="ECO:0000256" key="5">
    <source>
        <dbReference type="ARBA" id="ARBA00022723"/>
    </source>
</evidence>
<dbReference type="RefSeq" id="WP_132087027.1">
    <property type="nucleotide sequence ID" value="NZ_JANKAQ010000005.1"/>
</dbReference>
<evidence type="ECO:0000313" key="12">
    <source>
        <dbReference type="EMBL" id="TCO86239.1"/>
    </source>
</evidence>
<dbReference type="EMBL" id="SLXA01000001">
    <property type="protein sequence ID" value="TCO86239.1"/>
    <property type="molecule type" value="Genomic_DNA"/>
</dbReference>
<comment type="similarity">
    <text evidence="3 11">Belongs to the purine nucleoside phosphorylase YfiH/LACC1 family.</text>
</comment>